<dbReference type="AlphaFoldDB" id="A0A437SVR1"/>
<dbReference type="Proteomes" id="UP000288291">
    <property type="component" value="Unassembled WGS sequence"/>
</dbReference>
<dbReference type="GO" id="GO:0005886">
    <property type="term" value="C:plasma membrane"/>
    <property type="evidence" value="ECO:0007669"/>
    <property type="project" value="UniProtKB-SubCell"/>
</dbReference>
<proteinExistence type="predicted"/>
<dbReference type="InterPro" id="IPR050189">
    <property type="entry name" value="MFS_Efflux_Transporters"/>
</dbReference>
<keyword evidence="2" id="KW-0813">Transport</keyword>
<dbReference type="InterPro" id="IPR036259">
    <property type="entry name" value="MFS_trans_sf"/>
</dbReference>
<feature type="transmembrane region" description="Helical" evidence="7">
    <location>
        <begin position="210"/>
        <end position="236"/>
    </location>
</feature>
<evidence type="ECO:0000313" key="9">
    <source>
        <dbReference type="EMBL" id="RVU71009.1"/>
    </source>
</evidence>
<keyword evidence="5 7" id="KW-1133">Transmembrane helix</keyword>
<comment type="caution">
    <text evidence="9">The sequence shown here is derived from an EMBL/GenBank/DDBJ whole genome shotgun (WGS) entry which is preliminary data.</text>
</comment>
<keyword evidence="4 7" id="KW-0812">Transmembrane</keyword>
<feature type="transmembrane region" description="Helical" evidence="7">
    <location>
        <begin position="49"/>
        <end position="69"/>
    </location>
</feature>
<sequence length="398" mass="42661">MSKSKVDNIWTKLSILLLNIFVVSAGATAATVPLMIKSFPSVDPTTVELTMTVSSLGIILFTPLSNLVADKIGIKKDILLGLIIILVSGVIPALTNNFPLIFASRIGIGVGTGLLASYSQSLIIALYQGKEQQQLLGWSSVVQGLGMFLMTFFAGLLLTNGWHQAYWVNAIALPVLLMFAAFIPHTLKIEQAGNVDDVDVKGSKKVDGKIWALAIFIFFFNTTFAFVSIKFASLVIEQGYGNAQSASTLLGIMSFAMAAGGFIFMAMPQAWKRFSLTISIAAGLIGFFIFTVSKSLVLSGVGVVLVGIAVSMTMVSTMSCVGMFTSPAQVPFSTSVVMTTANVGTLLAPYTAQLLAKIFHDSSSHFTFVCGTIIFALLLIFVLVIGFNYEKLMYQAKK</sequence>
<dbReference type="GO" id="GO:0022857">
    <property type="term" value="F:transmembrane transporter activity"/>
    <property type="evidence" value="ECO:0007669"/>
    <property type="project" value="InterPro"/>
</dbReference>
<gene>
    <name evidence="9" type="ORF">EJK17_04705</name>
</gene>
<keyword evidence="10" id="KW-1185">Reference proteome</keyword>
<evidence type="ECO:0000256" key="4">
    <source>
        <dbReference type="ARBA" id="ARBA00022692"/>
    </source>
</evidence>
<evidence type="ECO:0000256" key="6">
    <source>
        <dbReference type="ARBA" id="ARBA00023136"/>
    </source>
</evidence>
<dbReference type="InterPro" id="IPR011701">
    <property type="entry name" value="MFS"/>
</dbReference>
<feature type="transmembrane region" description="Helical" evidence="7">
    <location>
        <begin position="365"/>
        <end position="389"/>
    </location>
</feature>
<feature type="transmembrane region" description="Helical" evidence="7">
    <location>
        <begin position="164"/>
        <end position="183"/>
    </location>
</feature>
<dbReference type="PANTHER" id="PTHR43124">
    <property type="entry name" value="PURINE EFFLUX PUMP PBUE"/>
    <property type="match status" value="1"/>
</dbReference>
<keyword evidence="6 7" id="KW-0472">Membrane</keyword>
<feature type="transmembrane region" description="Helical" evidence="7">
    <location>
        <begin position="78"/>
        <end position="94"/>
    </location>
</feature>
<evidence type="ECO:0000313" key="10">
    <source>
        <dbReference type="Proteomes" id="UP000288291"/>
    </source>
</evidence>
<feature type="transmembrane region" description="Helical" evidence="7">
    <location>
        <begin position="274"/>
        <end position="292"/>
    </location>
</feature>
<evidence type="ECO:0000256" key="5">
    <source>
        <dbReference type="ARBA" id="ARBA00022989"/>
    </source>
</evidence>
<feature type="transmembrane region" description="Helical" evidence="7">
    <location>
        <begin position="106"/>
        <end position="128"/>
    </location>
</feature>
<evidence type="ECO:0000256" key="1">
    <source>
        <dbReference type="ARBA" id="ARBA00004651"/>
    </source>
</evidence>
<dbReference type="PROSITE" id="PS50850">
    <property type="entry name" value="MFS"/>
    <property type="match status" value="1"/>
</dbReference>
<protein>
    <submittedName>
        <fullName evidence="9">MFS transporter</fullName>
    </submittedName>
</protein>
<feature type="transmembrane region" description="Helical" evidence="7">
    <location>
        <begin position="298"/>
        <end position="324"/>
    </location>
</feature>
<accession>A0A437SVR1</accession>
<feature type="transmembrane region" description="Helical" evidence="7">
    <location>
        <begin position="135"/>
        <end position="158"/>
    </location>
</feature>
<keyword evidence="3" id="KW-1003">Cell membrane</keyword>
<evidence type="ECO:0000259" key="8">
    <source>
        <dbReference type="PROSITE" id="PS50850"/>
    </source>
</evidence>
<evidence type="ECO:0000256" key="2">
    <source>
        <dbReference type="ARBA" id="ARBA00022448"/>
    </source>
</evidence>
<feature type="domain" description="Major facilitator superfamily (MFS) profile" evidence="8">
    <location>
        <begin position="1"/>
        <end position="388"/>
    </location>
</feature>
<feature type="transmembrane region" description="Helical" evidence="7">
    <location>
        <begin position="248"/>
        <end position="267"/>
    </location>
</feature>
<comment type="subcellular location">
    <subcellularLocation>
        <location evidence="1">Cell membrane</location>
        <topology evidence="1">Multi-pass membrane protein</topology>
    </subcellularLocation>
</comment>
<dbReference type="InterPro" id="IPR020846">
    <property type="entry name" value="MFS_dom"/>
</dbReference>
<dbReference type="Gene3D" id="1.20.1250.20">
    <property type="entry name" value="MFS general substrate transporter like domains"/>
    <property type="match status" value="1"/>
</dbReference>
<reference evidence="9 10" key="1">
    <citation type="submission" date="2018-12" db="EMBL/GenBank/DDBJ databases">
        <authorList>
            <person name="Meng J."/>
        </authorList>
    </citation>
    <scope>NUCLEOTIDE SEQUENCE [LARGE SCALE GENOMIC DNA]</scope>
    <source>
        <strain evidence="9 10">HT111-2</strain>
    </source>
</reference>
<evidence type="ECO:0000256" key="7">
    <source>
        <dbReference type="SAM" id="Phobius"/>
    </source>
</evidence>
<dbReference type="EMBL" id="RXIA01000010">
    <property type="protein sequence ID" value="RVU71009.1"/>
    <property type="molecule type" value="Genomic_DNA"/>
</dbReference>
<dbReference type="Pfam" id="PF07690">
    <property type="entry name" value="MFS_1"/>
    <property type="match status" value="1"/>
</dbReference>
<organism evidence="9 10">
    <name type="scientific">Lactobacillus xujianguonis</name>
    <dbReference type="NCBI Taxonomy" id="2495899"/>
    <lineage>
        <taxon>Bacteria</taxon>
        <taxon>Bacillati</taxon>
        <taxon>Bacillota</taxon>
        <taxon>Bacilli</taxon>
        <taxon>Lactobacillales</taxon>
        <taxon>Lactobacillaceae</taxon>
        <taxon>Lactobacillus</taxon>
    </lineage>
</organism>
<evidence type="ECO:0000256" key="3">
    <source>
        <dbReference type="ARBA" id="ARBA00022475"/>
    </source>
</evidence>
<dbReference type="RefSeq" id="WP_103662240.1">
    <property type="nucleotide sequence ID" value="NZ_ML136878.1"/>
</dbReference>
<dbReference type="SUPFAM" id="SSF103473">
    <property type="entry name" value="MFS general substrate transporter"/>
    <property type="match status" value="1"/>
</dbReference>
<feature type="transmembrane region" description="Helical" evidence="7">
    <location>
        <begin position="336"/>
        <end position="359"/>
    </location>
</feature>
<dbReference type="PANTHER" id="PTHR43124:SF3">
    <property type="entry name" value="CHLORAMPHENICOL EFFLUX PUMP RV0191"/>
    <property type="match status" value="1"/>
</dbReference>
<name>A0A437SVR1_9LACO</name>